<dbReference type="InterPro" id="IPR040243">
    <property type="entry name" value="Steroid_recept_RNA_1"/>
</dbReference>
<dbReference type="EnsemblMetazoa" id="G27694.1">
    <property type="protein sequence ID" value="G27694.1:cds"/>
    <property type="gene ID" value="G27694"/>
</dbReference>
<name>A0A8W8LF06_MAGGI</name>
<evidence type="ECO:0000313" key="4">
    <source>
        <dbReference type="Proteomes" id="UP000005408"/>
    </source>
</evidence>
<evidence type="ECO:0000259" key="2">
    <source>
        <dbReference type="Pfam" id="PF07304"/>
    </source>
</evidence>
<dbReference type="Gene3D" id="1.20.940.10">
    <property type="entry name" value="Functional domain of the splicing factor Prp18"/>
    <property type="match status" value="1"/>
</dbReference>
<dbReference type="GO" id="GO:0006357">
    <property type="term" value="P:regulation of transcription by RNA polymerase II"/>
    <property type="evidence" value="ECO:0007669"/>
    <property type="project" value="InterPro"/>
</dbReference>
<protein>
    <recommendedName>
        <fullName evidence="2">SRA1/Sec31 domain-containing protein</fullName>
    </recommendedName>
</protein>
<proteinExistence type="predicted"/>
<reference evidence="3" key="1">
    <citation type="submission" date="2022-08" db="UniProtKB">
        <authorList>
            <consortium name="EnsemblMetazoa"/>
        </authorList>
    </citation>
    <scope>IDENTIFICATION</scope>
    <source>
        <strain evidence="3">05x7-T-G4-1.051#20</strain>
    </source>
</reference>
<evidence type="ECO:0000313" key="3">
    <source>
        <dbReference type="EnsemblMetazoa" id="G27694.1:cds"/>
    </source>
</evidence>
<dbReference type="PANTHER" id="PTHR18834:SF2">
    <property type="entry name" value="STEROID RECEPTOR RNA ACTIVATOR 1"/>
    <property type="match status" value="1"/>
</dbReference>
<dbReference type="AlphaFoldDB" id="A0A8W8LF06"/>
<dbReference type="GO" id="GO:0003713">
    <property type="term" value="F:transcription coactivator activity"/>
    <property type="evidence" value="ECO:0007669"/>
    <property type="project" value="InterPro"/>
</dbReference>
<keyword evidence="4" id="KW-1185">Reference proteome</keyword>
<dbReference type="PANTHER" id="PTHR18834">
    <property type="entry name" value="STEROID RECEPTOR RNA ACTIVATOR 1"/>
    <property type="match status" value="1"/>
</dbReference>
<sequence>MAAPRPGNTDRGWNDPPVFDYQSSSALQSVHKRTNLNKRVAYPLSDSKDQENSVIAGAVLDPSEGPPLLMTGPAITPSPVQLLPPVPTTCAPAPVPILVPGMVVAPPSVITSPQSVSKSCTVGYNSLEEAMKAMNLQSSEELVDAIKGSLQEGLDKVKASFTERSYDDVKKKIKMFQESWDKLSSPVKCGMCSLGDALRKGNYDAAWSAHQNLMVDYTAEVNAWMVGIKKVVHELKNLPNSSPKISEDTELSNQDNSQVSLLDLGTGTSVDSAPVNQTATECITEDNPADTGTNTTEDSGKDDRET</sequence>
<feature type="region of interest" description="Disordered" evidence="1">
    <location>
        <begin position="1"/>
        <end position="20"/>
    </location>
</feature>
<feature type="region of interest" description="Disordered" evidence="1">
    <location>
        <begin position="238"/>
        <end position="306"/>
    </location>
</feature>
<dbReference type="OMA" id="VPGIQHD"/>
<dbReference type="InterPro" id="IPR009917">
    <property type="entry name" value="SRA1/Sec31"/>
</dbReference>
<accession>A0A8W8LF06</accession>
<dbReference type="Pfam" id="PF07304">
    <property type="entry name" value="SRA1"/>
    <property type="match status" value="1"/>
</dbReference>
<dbReference type="OrthoDB" id="5982138at2759"/>
<dbReference type="GO" id="GO:0005634">
    <property type="term" value="C:nucleus"/>
    <property type="evidence" value="ECO:0007669"/>
    <property type="project" value="TreeGrafter"/>
</dbReference>
<organism evidence="3 4">
    <name type="scientific">Magallana gigas</name>
    <name type="common">Pacific oyster</name>
    <name type="synonym">Crassostrea gigas</name>
    <dbReference type="NCBI Taxonomy" id="29159"/>
    <lineage>
        <taxon>Eukaryota</taxon>
        <taxon>Metazoa</taxon>
        <taxon>Spiralia</taxon>
        <taxon>Lophotrochozoa</taxon>
        <taxon>Mollusca</taxon>
        <taxon>Bivalvia</taxon>
        <taxon>Autobranchia</taxon>
        <taxon>Pteriomorphia</taxon>
        <taxon>Ostreida</taxon>
        <taxon>Ostreoidea</taxon>
        <taxon>Ostreidae</taxon>
        <taxon>Magallana</taxon>
    </lineage>
</organism>
<evidence type="ECO:0000256" key="1">
    <source>
        <dbReference type="SAM" id="MobiDB-lite"/>
    </source>
</evidence>
<dbReference type="Proteomes" id="UP000005408">
    <property type="component" value="Unassembled WGS sequence"/>
</dbReference>
<feature type="domain" description="SRA1/Sec31" evidence="2">
    <location>
        <begin position="105"/>
        <end position="240"/>
    </location>
</feature>
<feature type="compositionally biased region" description="Polar residues" evidence="1">
    <location>
        <begin position="251"/>
        <end position="281"/>
    </location>
</feature>